<reference evidence="2" key="1">
    <citation type="journal article" date="2023" name="Front. Mar. Sci.">
        <title>A new Merluccius polli reference genome to investigate the effects of global change in West African waters.</title>
        <authorList>
            <person name="Mateo J.L."/>
            <person name="Blanco-Fernandez C."/>
            <person name="Garcia-Vazquez E."/>
            <person name="Machado-Schiaffino G."/>
        </authorList>
    </citation>
    <scope>NUCLEOTIDE SEQUENCE</scope>
    <source>
        <strain evidence="2">C29</strain>
        <tissue evidence="2">Fin</tissue>
    </source>
</reference>
<dbReference type="GO" id="GO:0045807">
    <property type="term" value="P:positive regulation of endocytosis"/>
    <property type="evidence" value="ECO:0007669"/>
    <property type="project" value="TreeGrafter"/>
</dbReference>
<proteinExistence type="predicted"/>
<gene>
    <name evidence="2" type="primary">DAB2_1</name>
    <name evidence="2" type="ORF">N1851_026583</name>
</gene>
<dbReference type="PANTHER" id="PTHR47695">
    <property type="entry name" value="PID DOMAIN-CONTAINING PROTEIN"/>
    <property type="match status" value="1"/>
</dbReference>
<feature type="compositionally biased region" description="Pro residues" evidence="1">
    <location>
        <begin position="58"/>
        <end position="70"/>
    </location>
</feature>
<protein>
    <submittedName>
        <fullName evidence="2">Disabled 2</fullName>
    </submittedName>
</protein>
<dbReference type="PANTHER" id="PTHR47695:SF5">
    <property type="entry name" value="DISABLED HOMOLOG 2"/>
    <property type="match status" value="1"/>
</dbReference>
<dbReference type="GO" id="GO:0010718">
    <property type="term" value="P:positive regulation of epithelial to mesenchymal transition"/>
    <property type="evidence" value="ECO:0007669"/>
    <property type="project" value="TreeGrafter"/>
</dbReference>
<dbReference type="GO" id="GO:0005737">
    <property type="term" value="C:cytoplasm"/>
    <property type="evidence" value="ECO:0007669"/>
    <property type="project" value="TreeGrafter"/>
</dbReference>
<accession>A0AA47MBL0</accession>
<evidence type="ECO:0000256" key="1">
    <source>
        <dbReference type="SAM" id="MobiDB-lite"/>
    </source>
</evidence>
<dbReference type="GO" id="GO:0038024">
    <property type="term" value="F:cargo receptor activity"/>
    <property type="evidence" value="ECO:0007669"/>
    <property type="project" value="TreeGrafter"/>
</dbReference>
<feature type="region of interest" description="Disordered" evidence="1">
    <location>
        <begin position="1"/>
        <end position="92"/>
    </location>
</feature>
<dbReference type="GO" id="GO:0090090">
    <property type="term" value="P:negative regulation of canonical Wnt signaling pathway"/>
    <property type="evidence" value="ECO:0007669"/>
    <property type="project" value="TreeGrafter"/>
</dbReference>
<dbReference type="EMBL" id="JAOPHQ010004928">
    <property type="protein sequence ID" value="KAK0137217.1"/>
    <property type="molecule type" value="Genomic_DNA"/>
</dbReference>
<dbReference type="GO" id="GO:0005905">
    <property type="term" value="C:clathrin-coated pit"/>
    <property type="evidence" value="ECO:0007669"/>
    <property type="project" value="TreeGrafter"/>
</dbReference>
<comment type="caution">
    <text evidence="2">The sequence shown here is derived from an EMBL/GenBank/DDBJ whole genome shotgun (WGS) entry which is preliminary data.</text>
</comment>
<dbReference type="GO" id="GO:0006898">
    <property type="term" value="P:receptor-mediated endocytosis"/>
    <property type="evidence" value="ECO:0007669"/>
    <property type="project" value="TreeGrafter"/>
</dbReference>
<sequence length="276" mass="28286">MHPMFSMPGGIPPMTLPGPPARLPPAVCVRRSAHAPAPGPGANRYPLRLAAPGSPGSPGSPNPPPPPAWMQPPQAAPLGSPVWGQPAMMSNPFQPAAGHMAPPRPPPRPPMSEAKVENSAFTALDPLGEKEKKTGKDMFKDFQIVKPPAIPARKGEQGAGSNGGGAFDQYFSSKVGVPQEVADFDDFDINRISAATAMAPVPATQPGPDAFSPCPVTSPASVPGQALNPNIFDDAFGAPNAASLFGAPPMAMPDPPVGQTSNSSDAFGDPFGNPFA</sequence>
<organism evidence="2 3">
    <name type="scientific">Merluccius polli</name>
    <name type="common">Benguela hake</name>
    <name type="synonym">Merluccius cadenati</name>
    <dbReference type="NCBI Taxonomy" id="89951"/>
    <lineage>
        <taxon>Eukaryota</taxon>
        <taxon>Metazoa</taxon>
        <taxon>Chordata</taxon>
        <taxon>Craniata</taxon>
        <taxon>Vertebrata</taxon>
        <taxon>Euteleostomi</taxon>
        <taxon>Actinopterygii</taxon>
        <taxon>Neopterygii</taxon>
        <taxon>Teleostei</taxon>
        <taxon>Neoteleostei</taxon>
        <taxon>Acanthomorphata</taxon>
        <taxon>Zeiogadaria</taxon>
        <taxon>Gadariae</taxon>
        <taxon>Gadiformes</taxon>
        <taxon>Gadoidei</taxon>
        <taxon>Merlucciidae</taxon>
        <taxon>Merluccius</taxon>
    </lineage>
</organism>
<evidence type="ECO:0000313" key="3">
    <source>
        <dbReference type="Proteomes" id="UP001174136"/>
    </source>
</evidence>
<feature type="region of interest" description="Disordered" evidence="1">
    <location>
        <begin position="243"/>
        <end position="276"/>
    </location>
</feature>
<dbReference type="AlphaFoldDB" id="A0AA47MBL0"/>
<evidence type="ECO:0000313" key="2">
    <source>
        <dbReference type="EMBL" id="KAK0137217.1"/>
    </source>
</evidence>
<dbReference type="Proteomes" id="UP001174136">
    <property type="component" value="Unassembled WGS sequence"/>
</dbReference>
<dbReference type="GO" id="GO:0035615">
    <property type="term" value="F:clathrin adaptor activity"/>
    <property type="evidence" value="ECO:0007669"/>
    <property type="project" value="TreeGrafter"/>
</dbReference>
<keyword evidence="3" id="KW-1185">Reference proteome</keyword>
<name>A0AA47MBL0_MERPO</name>
<feature type="compositionally biased region" description="Pro residues" evidence="1">
    <location>
        <begin position="10"/>
        <end position="23"/>
    </location>
</feature>